<gene>
    <name evidence="2" type="ORF">R3P38DRAFT_2947494</name>
</gene>
<reference evidence="2 3" key="1">
    <citation type="journal article" date="2024" name="J Genomics">
        <title>Draft genome sequencing and assembly of Favolaschia claudopus CIRM-BRFM 2984 isolated from oak limbs.</title>
        <authorList>
            <person name="Navarro D."/>
            <person name="Drula E."/>
            <person name="Chaduli D."/>
            <person name="Cazenave R."/>
            <person name="Ahrendt S."/>
            <person name="Wang J."/>
            <person name="Lipzen A."/>
            <person name="Daum C."/>
            <person name="Barry K."/>
            <person name="Grigoriev I.V."/>
            <person name="Favel A."/>
            <person name="Rosso M.N."/>
            <person name="Martin F."/>
        </authorList>
    </citation>
    <scope>NUCLEOTIDE SEQUENCE [LARGE SCALE GENOMIC DNA]</scope>
    <source>
        <strain evidence="2 3">CIRM-BRFM 2984</strain>
    </source>
</reference>
<proteinExistence type="predicted"/>
<name>A0AAW0BJ84_9AGAR</name>
<keyword evidence="1" id="KW-0732">Signal</keyword>
<keyword evidence="3" id="KW-1185">Reference proteome</keyword>
<feature type="non-terminal residue" evidence="2">
    <location>
        <position position="152"/>
    </location>
</feature>
<feature type="signal peptide" evidence="1">
    <location>
        <begin position="1"/>
        <end position="22"/>
    </location>
</feature>
<sequence length="152" mass="17304">MKLRFLRFIVRLSLFNWPLCWSQASSSDALAIVHPSRCVRRTLASSSSSGASFVQAVVLVAGLHYIRRTVRPSRCHYCRLAFHQAHRRLEPFVAGSKPSYSVVPPRQQTLRRSFKEGASHQYIYRRSLSASKSLCIFNANFNTVKSNIGEFL</sequence>
<evidence type="ECO:0000313" key="2">
    <source>
        <dbReference type="EMBL" id="KAK7026194.1"/>
    </source>
</evidence>
<comment type="caution">
    <text evidence="2">The sequence shown here is derived from an EMBL/GenBank/DDBJ whole genome shotgun (WGS) entry which is preliminary data.</text>
</comment>
<evidence type="ECO:0000256" key="1">
    <source>
        <dbReference type="SAM" id="SignalP"/>
    </source>
</evidence>
<evidence type="ECO:0000313" key="3">
    <source>
        <dbReference type="Proteomes" id="UP001362999"/>
    </source>
</evidence>
<feature type="chain" id="PRO_5043452004" description="Secreted protein" evidence="1">
    <location>
        <begin position="23"/>
        <end position="152"/>
    </location>
</feature>
<dbReference type="AlphaFoldDB" id="A0AAW0BJ84"/>
<dbReference type="Proteomes" id="UP001362999">
    <property type="component" value="Unassembled WGS sequence"/>
</dbReference>
<organism evidence="2 3">
    <name type="scientific">Favolaschia claudopus</name>
    <dbReference type="NCBI Taxonomy" id="2862362"/>
    <lineage>
        <taxon>Eukaryota</taxon>
        <taxon>Fungi</taxon>
        <taxon>Dikarya</taxon>
        <taxon>Basidiomycota</taxon>
        <taxon>Agaricomycotina</taxon>
        <taxon>Agaricomycetes</taxon>
        <taxon>Agaricomycetidae</taxon>
        <taxon>Agaricales</taxon>
        <taxon>Marasmiineae</taxon>
        <taxon>Mycenaceae</taxon>
        <taxon>Favolaschia</taxon>
    </lineage>
</organism>
<evidence type="ECO:0008006" key="4">
    <source>
        <dbReference type="Google" id="ProtNLM"/>
    </source>
</evidence>
<dbReference type="EMBL" id="JAWWNJ010000032">
    <property type="protein sequence ID" value="KAK7026194.1"/>
    <property type="molecule type" value="Genomic_DNA"/>
</dbReference>
<accession>A0AAW0BJ84</accession>
<protein>
    <recommendedName>
        <fullName evidence="4">Secreted protein</fullName>
    </recommendedName>
</protein>